<dbReference type="Gene3D" id="1.10.150.910">
    <property type="match status" value="1"/>
</dbReference>
<feature type="region of interest" description="Disordered" evidence="3">
    <location>
        <begin position="538"/>
        <end position="576"/>
    </location>
</feature>
<organism evidence="8 9">
    <name type="scientific">Trametes cubensis</name>
    <dbReference type="NCBI Taxonomy" id="1111947"/>
    <lineage>
        <taxon>Eukaryota</taxon>
        <taxon>Fungi</taxon>
        <taxon>Dikarya</taxon>
        <taxon>Basidiomycota</taxon>
        <taxon>Agaricomycotina</taxon>
        <taxon>Agaricomycetes</taxon>
        <taxon>Polyporales</taxon>
        <taxon>Polyporaceae</taxon>
        <taxon>Trametes</taxon>
    </lineage>
</organism>
<sequence length="1528" mass="165424">MSRQNTPLPADGMPQSMNAEPLTQEETQVAEPSGAAGAKPKKAKASEGLVREPGKSVLPYSRVQKILKADKDLVMVQREAAFLISRATEEFIGRFAEAAQKLAERERRTTVQAKDVVATVRRADEFAFLEELFPWADLGRPKPADGEEDKKRKRKEKGNANESQGEKKDGTTTLDRFMSKAAADTQETEAFGGDTEPADQDFVMNEDGTMLMPDSPDRGRAVTSVVAEDISASDVQPVAVVLCLLSLQCCLRDTRFAGRRSIVEAPMRIVGTFHPSSSVTHSLKCRLTPDATAEHLVIAKTDKLEVYSLTPDGLKHECTADMWGQIVGMHAIPVQDGSHSNLLVMTNHPDVKIVLLTYGIENDIPALQSGGSHSLVDRAARQAEFVTDFQVDPTGQIAVVSCYAGKLKVIKLEDGELGQAFDVSLPEINLLSFTFLHTGEEDRFTLALLHLNHRRQIQLLCRDVLLRDLELSAAHSNLLITTVLSERTFPSLEPPPMLVAVPPHSTGSVDDDEDEMGPAHRGGVLVLGGRKVMFYEHATQDQQETRKEKQRRLSKRLSSGVQAEVAKAKEKEKERESRKIKARATVKWPWSAMTAWCPVDAQCRRVLLGDAYGRLAMLAFDDDRVALTLIPIGETSPATCLTYLSSQVLYLGSHFGDSQLLRIHPAPVANASRETLPIPKGVSTVPPSALTSGSSKGKGRADDANETPVRDGRVVNTKGTFLEVLQSHDNIAPIMDAILADVDGSGQPQVITCSGARNTGSLRVIRTEADFQEQARLDGLSGITDIWPIRSRFEDPVHTHLVVSTLRETLLLAFSGKETLTHIEPSVAGFATRVPTYALGNIPRREFSVIGGRTISSYVDSSLVVQITPEGVHLVEFDPTLGTFSVAGAGWYPKKLSDPDFAGKDVVAGAMSPGQFVVGLSGGRLVLLNLGALDTLQVVKSRDFMDEICAISCAPFDPKKNYATSIAVSFWGSNKVAILSLDSPESYLNTVCEVALPTLPRSILLHNFGTATRPKDADFRPHLLVGLADGSVVTYALRDGELLDRKVSSLGNAPASLSVCSVDDKTVVLASAARASVLYWDRQRVRPSPVGVKYMIKAATLNTSAFPSCLAIATSSALLIGNIRGVDKMQIRTIPLGMDNPRKMAYHPTQQVFGVACTRAAPGRIGEDDAITGSFKLLDAHSFSQLHHFQCKPDEEPSSVLALPGDGSGSSPAFCLGTVVIRPEEREPSRGRLILFSLTSVDGSRLLSVLASHETQGCVYALAQVSEGVIAAAINSSVVLFKIRHTGPGETSPLALDKAAEWNHNYFVTNLVWDGRYLLVGDAISSVSALRVVDDATRIETVARDYGPLWPIAIESTGNGIIGANTDCNLFSFTLQHGPQRTTLEKDGVYHLGDVVNKLIRGALSSADVADDQAVQASHVFFTSTGRIGAILEIKDAMALQMTALQRNMAKSLVGPGGVNHTKRRAPASPRGHTDAEAAYGFLDGDFLETFLSHPHPEQLMEGEMEVERIALPLATVKDVLVQMQSLH</sequence>
<reference evidence="8" key="1">
    <citation type="submission" date="2022-11" db="EMBL/GenBank/DDBJ databases">
        <title>Genome Sequence of Cubamyces cubensis.</title>
        <authorList>
            <person name="Buettner E."/>
        </authorList>
    </citation>
    <scope>NUCLEOTIDE SEQUENCE</scope>
    <source>
        <strain evidence="8">MPL-01</strain>
    </source>
</reference>
<keyword evidence="2" id="KW-0539">Nucleus</keyword>
<dbReference type="EMBL" id="JAPEVG010000003">
    <property type="protein sequence ID" value="KAJ8501908.1"/>
    <property type="molecule type" value="Genomic_DNA"/>
</dbReference>
<accession>A0AAD7U5Q9</accession>
<dbReference type="GO" id="GO:0003676">
    <property type="term" value="F:nucleic acid binding"/>
    <property type="evidence" value="ECO:0007669"/>
    <property type="project" value="InterPro"/>
</dbReference>
<proteinExistence type="predicted"/>
<evidence type="ECO:0000313" key="8">
    <source>
        <dbReference type="EMBL" id="KAJ8501908.1"/>
    </source>
</evidence>
<dbReference type="InterPro" id="IPR015943">
    <property type="entry name" value="WD40/YVTN_repeat-like_dom_sf"/>
</dbReference>
<keyword evidence="9" id="KW-1185">Reference proteome</keyword>
<feature type="region of interest" description="Disordered" evidence="3">
    <location>
        <begin position="677"/>
        <end position="711"/>
    </location>
</feature>
<evidence type="ECO:0000256" key="2">
    <source>
        <dbReference type="ARBA" id="ARBA00023242"/>
    </source>
</evidence>
<gene>
    <name evidence="8" type="ORF">ONZ51_g278</name>
</gene>
<feature type="compositionally biased region" description="Basic and acidic residues" evidence="3">
    <location>
        <begin position="566"/>
        <end position="576"/>
    </location>
</feature>
<evidence type="ECO:0000256" key="1">
    <source>
        <dbReference type="ARBA" id="ARBA00004123"/>
    </source>
</evidence>
<feature type="compositionally biased region" description="Basic and acidic residues" evidence="3">
    <location>
        <begin position="139"/>
        <end position="150"/>
    </location>
</feature>
<dbReference type="InterPro" id="IPR050358">
    <property type="entry name" value="RSE1/DDB1/CFT1"/>
</dbReference>
<dbReference type="InterPro" id="IPR018846">
    <property type="entry name" value="Beta-prop_RSE1/DDB1/CPSF1_1st"/>
</dbReference>
<dbReference type="InterPro" id="IPR009072">
    <property type="entry name" value="Histone-fold"/>
</dbReference>
<evidence type="ECO:0000259" key="5">
    <source>
        <dbReference type="Pfam" id="PF03178"/>
    </source>
</evidence>
<dbReference type="Proteomes" id="UP001215151">
    <property type="component" value="Unassembled WGS sequence"/>
</dbReference>
<evidence type="ECO:0000313" key="9">
    <source>
        <dbReference type="Proteomes" id="UP001215151"/>
    </source>
</evidence>
<feature type="region of interest" description="Disordered" evidence="3">
    <location>
        <begin position="1"/>
        <end position="50"/>
    </location>
</feature>
<evidence type="ECO:0000256" key="3">
    <source>
        <dbReference type="SAM" id="MobiDB-lite"/>
    </source>
</evidence>
<feature type="region of interest" description="Disordered" evidence="3">
    <location>
        <begin position="495"/>
        <end position="517"/>
    </location>
</feature>
<feature type="compositionally biased region" description="Polar residues" evidence="3">
    <location>
        <begin position="685"/>
        <end position="695"/>
    </location>
</feature>
<feature type="region of interest" description="Disordered" evidence="3">
    <location>
        <begin position="137"/>
        <end position="173"/>
    </location>
</feature>
<dbReference type="Pfam" id="PF23726">
    <property type="entry name" value="Beta-prop_RSE1_2nd"/>
    <property type="match status" value="1"/>
</dbReference>
<protein>
    <recommendedName>
        <fullName evidence="10">DNA damage-binding protein 1</fullName>
    </recommendedName>
</protein>
<feature type="domain" description="RSE1/DDB1/CPSF1 second beta-propeller" evidence="7">
    <location>
        <begin position="772"/>
        <end position="1122"/>
    </location>
</feature>
<name>A0AAD7U5Q9_9APHY</name>
<feature type="domain" description="Transcription factor CBF/NF-Y/archaeal histone" evidence="4">
    <location>
        <begin position="58"/>
        <end position="117"/>
    </location>
</feature>
<evidence type="ECO:0000259" key="4">
    <source>
        <dbReference type="Pfam" id="PF00808"/>
    </source>
</evidence>
<dbReference type="GO" id="GO:0005634">
    <property type="term" value="C:nucleus"/>
    <property type="evidence" value="ECO:0007669"/>
    <property type="project" value="UniProtKB-SubCell"/>
</dbReference>
<dbReference type="SUPFAM" id="SSF69322">
    <property type="entry name" value="Tricorn protease domain 2"/>
    <property type="match status" value="1"/>
</dbReference>
<dbReference type="Pfam" id="PF10433">
    <property type="entry name" value="Beta-prop_RSE1_1st"/>
    <property type="match status" value="1"/>
</dbReference>
<evidence type="ECO:0008006" key="10">
    <source>
        <dbReference type="Google" id="ProtNLM"/>
    </source>
</evidence>
<dbReference type="SUPFAM" id="SSF47113">
    <property type="entry name" value="Histone-fold"/>
    <property type="match status" value="1"/>
</dbReference>
<dbReference type="SUPFAM" id="SSF101908">
    <property type="entry name" value="Putative isomerase YbhE"/>
    <property type="match status" value="1"/>
</dbReference>
<dbReference type="Gene3D" id="1.10.20.10">
    <property type="entry name" value="Histone, subunit A"/>
    <property type="match status" value="1"/>
</dbReference>
<dbReference type="Pfam" id="PF03178">
    <property type="entry name" value="CPSF_A"/>
    <property type="match status" value="1"/>
</dbReference>
<feature type="compositionally biased region" description="Basic and acidic residues" evidence="3">
    <location>
        <begin position="699"/>
        <end position="711"/>
    </location>
</feature>
<dbReference type="GO" id="GO:0046982">
    <property type="term" value="F:protein heterodimerization activity"/>
    <property type="evidence" value="ECO:0007669"/>
    <property type="project" value="InterPro"/>
</dbReference>
<dbReference type="Pfam" id="PF00808">
    <property type="entry name" value="CBFD_NFYB_HMF"/>
    <property type="match status" value="1"/>
</dbReference>
<comment type="caution">
    <text evidence="8">The sequence shown here is derived from an EMBL/GenBank/DDBJ whole genome shotgun (WGS) entry which is preliminary data.</text>
</comment>
<evidence type="ECO:0000259" key="6">
    <source>
        <dbReference type="Pfam" id="PF10433"/>
    </source>
</evidence>
<evidence type="ECO:0000259" key="7">
    <source>
        <dbReference type="Pfam" id="PF23726"/>
    </source>
</evidence>
<feature type="domain" description="RSE1/DDB1/CPSF1 C-terminal" evidence="5">
    <location>
        <begin position="1174"/>
        <end position="1492"/>
    </location>
</feature>
<feature type="domain" description="RSE1/DDB1/CPSF1 first beta-propeller" evidence="6">
    <location>
        <begin position="278"/>
        <end position="666"/>
    </location>
</feature>
<dbReference type="Gene3D" id="2.130.10.10">
    <property type="entry name" value="YVTN repeat-like/Quinoprotein amine dehydrogenase"/>
    <property type="match status" value="3"/>
</dbReference>
<dbReference type="InterPro" id="IPR003958">
    <property type="entry name" value="CBFA_NFYB_domain"/>
</dbReference>
<dbReference type="PANTHER" id="PTHR10644">
    <property type="entry name" value="DNA REPAIR/RNA PROCESSING CPSF FAMILY"/>
    <property type="match status" value="1"/>
</dbReference>
<comment type="subcellular location">
    <subcellularLocation>
        <location evidence="1">Nucleus</location>
    </subcellularLocation>
</comment>
<dbReference type="CDD" id="cd23645">
    <property type="entry name" value="HFD_Dpb3-like"/>
    <property type="match status" value="1"/>
</dbReference>
<dbReference type="InterPro" id="IPR004871">
    <property type="entry name" value="RSE1/DDB1/CPSF1_C"/>
</dbReference>
<dbReference type="InterPro" id="IPR058543">
    <property type="entry name" value="Beta-prop_RSE1/DDB1/CPSF1_2nd"/>
</dbReference>